<evidence type="ECO:0000313" key="7">
    <source>
        <dbReference type="EMBL" id="KAI5413873.1"/>
    </source>
</evidence>
<proteinExistence type="inferred from homology"/>
<dbReference type="Gramene" id="Psat5g295560.1">
    <property type="protein sequence ID" value="Psat5g295560.1.cds"/>
    <property type="gene ID" value="Psat5g295560"/>
</dbReference>
<dbReference type="AlphaFoldDB" id="A0A9D5AM01"/>
<dbReference type="OrthoDB" id="1704267at2759"/>
<reference evidence="7 8" key="1">
    <citation type="journal article" date="2022" name="Nat. Genet.">
        <title>Improved pea reference genome and pan-genome highlight genomic features and evolutionary characteristics.</title>
        <authorList>
            <person name="Yang T."/>
            <person name="Liu R."/>
            <person name="Luo Y."/>
            <person name="Hu S."/>
            <person name="Wang D."/>
            <person name="Wang C."/>
            <person name="Pandey M.K."/>
            <person name="Ge S."/>
            <person name="Xu Q."/>
            <person name="Li N."/>
            <person name="Li G."/>
            <person name="Huang Y."/>
            <person name="Saxena R.K."/>
            <person name="Ji Y."/>
            <person name="Li M."/>
            <person name="Yan X."/>
            <person name="He Y."/>
            <person name="Liu Y."/>
            <person name="Wang X."/>
            <person name="Xiang C."/>
            <person name="Varshney R.K."/>
            <person name="Ding H."/>
            <person name="Gao S."/>
            <person name="Zong X."/>
        </authorList>
    </citation>
    <scope>NUCLEOTIDE SEQUENCE [LARGE SCALE GENOMIC DNA]</scope>
    <source>
        <strain evidence="7 8">cv. Zhongwan 6</strain>
    </source>
</reference>
<keyword evidence="8" id="KW-1185">Reference proteome</keyword>
<dbReference type="Pfam" id="PF13178">
    <property type="entry name" value="DUF4005"/>
    <property type="match status" value="1"/>
</dbReference>
<evidence type="ECO:0000259" key="6">
    <source>
        <dbReference type="Pfam" id="PF13178"/>
    </source>
</evidence>
<feature type="region of interest" description="Disordered" evidence="5">
    <location>
        <begin position="204"/>
        <end position="230"/>
    </location>
</feature>
<dbReference type="Pfam" id="PF00612">
    <property type="entry name" value="IQ"/>
    <property type="match status" value="2"/>
</dbReference>
<dbReference type="PANTHER" id="PTHR32295:SF139">
    <property type="entry name" value="IQ CALMODULIN-BINDING MOTIF PROTEIN"/>
    <property type="match status" value="1"/>
</dbReference>
<dbReference type="EMBL" id="JAMSHJ010000005">
    <property type="protein sequence ID" value="KAI5413873.1"/>
    <property type="molecule type" value="Genomic_DNA"/>
</dbReference>
<dbReference type="Gene3D" id="1.20.5.190">
    <property type="match status" value="1"/>
</dbReference>
<comment type="caution">
    <text evidence="7">The sequence shown here is derived from an EMBL/GenBank/DDBJ whole genome shotgun (WGS) entry which is preliminary data.</text>
</comment>
<evidence type="ECO:0000256" key="1">
    <source>
        <dbReference type="ARBA" id="ARBA00022860"/>
    </source>
</evidence>
<sequence>MGKATRWLKGLFGMKKEKEQSNRSGPLFMDKKEKGNGNKSGPLFLDRKEKKQLRKDHQGHMNQTGSWYRSNVDEKHNDYNKKTCFLRSLSHGSSRESVLFISREWWAAVIIQSLFRGYLARKARRALKGLVKIQALVRGFLVRKRVVATLHSIQALMRAQAVVRERRARRSFDKENVRLSRIRGPKPVQMYDETRNVQHDQWLRNSGSSRFNPNRETLAIDPHRTSSRSSISEYRDDTHHHYYEKTSTSLPSNVSRRISVHECEHSQDFDWCFNNVNDEHRFFTAHSTPRLSNSSQANTPLAKSVSEETSLFLPYSNCPNYMVNTHSSKARVVRSRSAPKQRSELKKRVPLEEIMATRNSISSVKMHW</sequence>
<dbReference type="InterPro" id="IPR025064">
    <property type="entry name" value="DUF4005"/>
</dbReference>
<dbReference type="Proteomes" id="UP001058974">
    <property type="component" value="Chromosome 5"/>
</dbReference>
<dbReference type="SMART" id="SM00015">
    <property type="entry name" value="IQ"/>
    <property type="match status" value="2"/>
</dbReference>
<feature type="compositionally biased region" description="Polar residues" evidence="5">
    <location>
        <begin position="204"/>
        <end position="215"/>
    </location>
</feature>
<dbReference type="CDD" id="cd23767">
    <property type="entry name" value="IQCD"/>
    <property type="match status" value="1"/>
</dbReference>
<evidence type="ECO:0000256" key="2">
    <source>
        <dbReference type="ARBA" id="ARBA00024341"/>
    </source>
</evidence>
<comment type="function">
    <text evidence="4">May be involved in cooperative interactions with calmodulins or calmodulin-like proteins. Recruits calmodulin proteins to microtubules, thus being a potential scaffold in cellular signaling and trafficking. May associate with nucleic acids and regulate gene expression at the transcriptional or post-transcriptional level.</text>
</comment>
<organism evidence="7 8">
    <name type="scientific">Pisum sativum</name>
    <name type="common">Garden pea</name>
    <name type="synonym">Lathyrus oleraceus</name>
    <dbReference type="NCBI Taxonomy" id="3888"/>
    <lineage>
        <taxon>Eukaryota</taxon>
        <taxon>Viridiplantae</taxon>
        <taxon>Streptophyta</taxon>
        <taxon>Embryophyta</taxon>
        <taxon>Tracheophyta</taxon>
        <taxon>Spermatophyta</taxon>
        <taxon>Magnoliopsida</taxon>
        <taxon>eudicotyledons</taxon>
        <taxon>Gunneridae</taxon>
        <taxon>Pentapetalae</taxon>
        <taxon>rosids</taxon>
        <taxon>fabids</taxon>
        <taxon>Fabales</taxon>
        <taxon>Fabaceae</taxon>
        <taxon>Papilionoideae</taxon>
        <taxon>50 kb inversion clade</taxon>
        <taxon>NPAAA clade</taxon>
        <taxon>Hologalegina</taxon>
        <taxon>IRL clade</taxon>
        <taxon>Fabeae</taxon>
        <taxon>Lathyrus</taxon>
    </lineage>
</organism>
<feature type="region of interest" description="Disordered" evidence="5">
    <location>
        <begin position="1"/>
        <end position="45"/>
    </location>
</feature>
<dbReference type="InterPro" id="IPR000048">
    <property type="entry name" value="IQ_motif_EF-hand-BS"/>
</dbReference>
<keyword evidence="1" id="KW-0112">Calmodulin-binding</keyword>
<evidence type="ECO:0000256" key="3">
    <source>
        <dbReference type="ARBA" id="ARBA00024378"/>
    </source>
</evidence>
<gene>
    <name evidence="7" type="ORF">KIW84_058129</name>
</gene>
<comment type="subunit">
    <text evidence="3">Binds to multiple calmodulin (CaM) in the presence of Ca(2+) and CaM-like proteins.</text>
</comment>
<dbReference type="Gramene" id="Psat05G0812900-T1">
    <property type="protein sequence ID" value="KAI5413873.1"/>
    <property type="gene ID" value="KIW84_058129"/>
</dbReference>
<dbReference type="GO" id="GO:0005516">
    <property type="term" value="F:calmodulin binding"/>
    <property type="evidence" value="ECO:0007669"/>
    <property type="project" value="UniProtKB-KW"/>
</dbReference>
<name>A0A9D5AM01_PEA</name>
<evidence type="ECO:0000256" key="5">
    <source>
        <dbReference type="SAM" id="MobiDB-lite"/>
    </source>
</evidence>
<protein>
    <recommendedName>
        <fullName evidence="6">DUF4005 domain-containing protein</fullName>
    </recommendedName>
</protein>
<dbReference type="Gramene" id="PSAT_LOCUS19299_t1">
    <property type="protein sequence ID" value="CAL5199955.1"/>
    <property type="gene ID" value="PSAT_LOCUS19299"/>
</dbReference>
<evidence type="ECO:0000256" key="4">
    <source>
        <dbReference type="ARBA" id="ARBA00045534"/>
    </source>
</evidence>
<feature type="domain" description="DUF4005" evidence="6">
    <location>
        <begin position="289"/>
        <end position="362"/>
    </location>
</feature>
<comment type="similarity">
    <text evidence="2">Belongs to the IQD family.</text>
</comment>
<dbReference type="PANTHER" id="PTHR32295">
    <property type="entry name" value="IQ-DOMAIN 5-RELATED"/>
    <property type="match status" value="1"/>
</dbReference>
<evidence type="ECO:0000313" key="8">
    <source>
        <dbReference type="Proteomes" id="UP001058974"/>
    </source>
</evidence>
<dbReference type="InterPro" id="IPR027417">
    <property type="entry name" value="P-loop_NTPase"/>
</dbReference>
<dbReference type="SUPFAM" id="SSF52540">
    <property type="entry name" value="P-loop containing nucleoside triphosphate hydrolases"/>
    <property type="match status" value="1"/>
</dbReference>
<dbReference type="PROSITE" id="PS50096">
    <property type="entry name" value="IQ"/>
    <property type="match status" value="2"/>
</dbReference>
<accession>A0A9D5AM01</accession>